<feature type="transmembrane region" description="Helical" evidence="1">
    <location>
        <begin position="6"/>
        <end position="23"/>
    </location>
</feature>
<dbReference type="RefSeq" id="WP_302040618.1">
    <property type="nucleotide sequence ID" value="NZ_JAUKPO010000022.1"/>
</dbReference>
<name>A0ABT8RG90_9BACT</name>
<protein>
    <submittedName>
        <fullName evidence="2">Uncharacterized protein</fullName>
    </submittedName>
</protein>
<gene>
    <name evidence="2" type="ORF">Q0590_26285</name>
</gene>
<keyword evidence="3" id="KW-1185">Reference proteome</keyword>
<evidence type="ECO:0000313" key="2">
    <source>
        <dbReference type="EMBL" id="MDO1449815.1"/>
    </source>
</evidence>
<organism evidence="2 3">
    <name type="scientific">Rhodocytophaga aerolata</name>
    <dbReference type="NCBI Taxonomy" id="455078"/>
    <lineage>
        <taxon>Bacteria</taxon>
        <taxon>Pseudomonadati</taxon>
        <taxon>Bacteroidota</taxon>
        <taxon>Cytophagia</taxon>
        <taxon>Cytophagales</taxon>
        <taxon>Rhodocytophagaceae</taxon>
        <taxon>Rhodocytophaga</taxon>
    </lineage>
</organism>
<keyword evidence="1" id="KW-0812">Transmembrane</keyword>
<accession>A0ABT8RG90</accession>
<dbReference type="EMBL" id="JAUKPO010000022">
    <property type="protein sequence ID" value="MDO1449815.1"/>
    <property type="molecule type" value="Genomic_DNA"/>
</dbReference>
<keyword evidence="1" id="KW-1133">Transmembrane helix</keyword>
<dbReference type="Proteomes" id="UP001168528">
    <property type="component" value="Unassembled WGS sequence"/>
</dbReference>
<reference evidence="2" key="1">
    <citation type="submission" date="2023-07" db="EMBL/GenBank/DDBJ databases">
        <title>The genome sequence of Rhodocytophaga aerolata KACC 12507.</title>
        <authorList>
            <person name="Zhang X."/>
        </authorList>
    </citation>
    <scope>NUCLEOTIDE SEQUENCE</scope>
    <source>
        <strain evidence="2">KACC 12507</strain>
    </source>
</reference>
<proteinExistence type="predicted"/>
<keyword evidence="1" id="KW-0472">Membrane</keyword>
<sequence>MTRKTIIKILIATLILALITNYTPIKGILELEKVYFYSTFNGELQTAERPFKGCNYSCVEMVLQEFKHNHPGASDTILYRTFKRNPLLIWRWHDYLFHPRYKLPYLHPEQVKRTAS</sequence>
<comment type="caution">
    <text evidence="2">The sequence shown here is derived from an EMBL/GenBank/DDBJ whole genome shotgun (WGS) entry which is preliminary data.</text>
</comment>
<evidence type="ECO:0000256" key="1">
    <source>
        <dbReference type="SAM" id="Phobius"/>
    </source>
</evidence>
<evidence type="ECO:0000313" key="3">
    <source>
        <dbReference type="Proteomes" id="UP001168528"/>
    </source>
</evidence>